<dbReference type="PROSITE" id="PS51257">
    <property type="entry name" value="PROKAR_LIPOPROTEIN"/>
    <property type="match status" value="1"/>
</dbReference>
<sequence length="229" mass="25776">MGNIRQLIFVSLITLLLGACDEIEQSEQTPSKQDVINTKSNGKNTANANQTDSDTARLTPGEKLPKTSFKTIEWTDLMPKDDLDALLNPPDYLSEIEDGSIEDQITSQVQSTIAAANDDRYQQALVSTRVVSEMNDQAIRIPGFVVPVEFDDEQIITQFFLVPFFGACIHMPPPPPNQIIFVEYPKGLQLESLYDPFWISGILQTSLVENEIAKATYSLNLQYFEKYYE</sequence>
<dbReference type="Pfam" id="PF11736">
    <property type="entry name" value="DUF3299"/>
    <property type="match status" value="1"/>
</dbReference>
<evidence type="ECO:0000256" key="1">
    <source>
        <dbReference type="SAM" id="MobiDB-lite"/>
    </source>
</evidence>
<dbReference type="Proteomes" id="UP000315439">
    <property type="component" value="Unassembled WGS sequence"/>
</dbReference>
<name>A0A545UGU2_9GAMM</name>
<dbReference type="EMBL" id="VIKS01000004">
    <property type="protein sequence ID" value="TQV88692.1"/>
    <property type="molecule type" value="Genomic_DNA"/>
</dbReference>
<dbReference type="Gene3D" id="2.40.50.870">
    <property type="entry name" value="Protein of unknown function (DUF3299)"/>
    <property type="match status" value="1"/>
</dbReference>
<protein>
    <submittedName>
        <fullName evidence="2">DUF3299 domain-containing protein</fullName>
    </submittedName>
</protein>
<proteinExistence type="predicted"/>
<organism evidence="2 3">
    <name type="scientific">Aliikangiella coralliicola</name>
    <dbReference type="NCBI Taxonomy" id="2592383"/>
    <lineage>
        <taxon>Bacteria</taxon>
        <taxon>Pseudomonadati</taxon>
        <taxon>Pseudomonadota</taxon>
        <taxon>Gammaproteobacteria</taxon>
        <taxon>Oceanospirillales</taxon>
        <taxon>Pleioneaceae</taxon>
        <taxon>Aliikangiella</taxon>
    </lineage>
</organism>
<dbReference type="OrthoDB" id="9784998at2"/>
<gene>
    <name evidence="2" type="ORF">FLL46_08600</name>
</gene>
<feature type="compositionally biased region" description="Polar residues" evidence="1">
    <location>
        <begin position="26"/>
        <end position="53"/>
    </location>
</feature>
<comment type="caution">
    <text evidence="2">The sequence shown here is derived from an EMBL/GenBank/DDBJ whole genome shotgun (WGS) entry which is preliminary data.</text>
</comment>
<accession>A0A545UGU2</accession>
<dbReference type="AlphaFoldDB" id="A0A545UGU2"/>
<evidence type="ECO:0000313" key="2">
    <source>
        <dbReference type="EMBL" id="TQV88692.1"/>
    </source>
</evidence>
<feature type="region of interest" description="Disordered" evidence="1">
    <location>
        <begin position="26"/>
        <end position="62"/>
    </location>
</feature>
<keyword evidence="3" id="KW-1185">Reference proteome</keyword>
<evidence type="ECO:0000313" key="3">
    <source>
        <dbReference type="Proteomes" id="UP000315439"/>
    </source>
</evidence>
<reference evidence="2 3" key="1">
    <citation type="submission" date="2019-07" db="EMBL/GenBank/DDBJ databases">
        <title>Draft genome for Aliikangiella sp. M105.</title>
        <authorList>
            <person name="Wang G."/>
        </authorList>
    </citation>
    <scope>NUCLEOTIDE SEQUENCE [LARGE SCALE GENOMIC DNA]</scope>
    <source>
        <strain evidence="2 3">M105</strain>
    </source>
</reference>
<dbReference type="InterPro" id="IPR021727">
    <property type="entry name" value="DUF3299"/>
</dbReference>